<sequence>MQLSNEPPAATEDEQSRPGVTQGSWGLYPFYVPSPGPEPVRDGPGLILKSSRKERARAAPGDHFELSAPTAARNAFRVLRALALRKAVLLEGSPGVGKTALVAALAKRAGLPLVRINLSEQTDMMDLLGADLPAPGGQAGQFTW</sequence>
<keyword evidence="2" id="KW-0067">ATP-binding</keyword>
<dbReference type="Proteomes" id="UP000485058">
    <property type="component" value="Unassembled WGS sequence"/>
</dbReference>
<dbReference type="GO" id="GO:0016887">
    <property type="term" value="F:ATP hydrolysis activity"/>
    <property type="evidence" value="ECO:0007669"/>
    <property type="project" value="InterPro"/>
</dbReference>
<proteinExistence type="predicted"/>
<accession>A0A699ZLL9</accession>
<feature type="domain" description="ATPase AAA-type core" evidence="4">
    <location>
        <begin position="88"/>
        <end position="123"/>
    </location>
</feature>
<dbReference type="GO" id="GO:0000055">
    <property type="term" value="P:ribosomal large subunit export from nucleus"/>
    <property type="evidence" value="ECO:0007669"/>
    <property type="project" value="TreeGrafter"/>
</dbReference>
<dbReference type="InterPro" id="IPR003959">
    <property type="entry name" value="ATPase_AAA_core"/>
</dbReference>
<keyword evidence="1" id="KW-0547">Nucleotide-binding</keyword>
<organism evidence="5 6">
    <name type="scientific">Haematococcus lacustris</name>
    <name type="common">Green alga</name>
    <name type="synonym">Haematococcus pluvialis</name>
    <dbReference type="NCBI Taxonomy" id="44745"/>
    <lineage>
        <taxon>Eukaryota</taxon>
        <taxon>Viridiplantae</taxon>
        <taxon>Chlorophyta</taxon>
        <taxon>core chlorophytes</taxon>
        <taxon>Chlorophyceae</taxon>
        <taxon>CS clade</taxon>
        <taxon>Chlamydomonadales</taxon>
        <taxon>Haematococcaceae</taxon>
        <taxon>Haematococcus</taxon>
    </lineage>
</organism>
<dbReference type="AlphaFoldDB" id="A0A699ZLL9"/>
<dbReference type="Gene3D" id="3.40.50.300">
    <property type="entry name" value="P-loop containing nucleotide triphosphate hydrolases"/>
    <property type="match status" value="1"/>
</dbReference>
<evidence type="ECO:0000259" key="4">
    <source>
        <dbReference type="Pfam" id="PF00004"/>
    </source>
</evidence>
<evidence type="ECO:0000313" key="5">
    <source>
        <dbReference type="EMBL" id="GFH19438.1"/>
    </source>
</evidence>
<dbReference type="EMBL" id="BLLF01001463">
    <property type="protein sequence ID" value="GFH19438.1"/>
    <property type="molecule type" value="Genomic_DNA"/>
</dbReference>
<dbReference type="GO" id="GO:0005524">
    <property type="term" value="F:ATP binding"/>
    <property type="evidence" value="ECO:0007669"/>
    <property type="project" value="UniProtKB-KW"/>
</dbReference>
<dbReference type="PANTHER" id="PTHR48103">
    <property type="entry name" value="MIDASIN-RELATED"/>
    <property type="match status" value="1"/>
</dbReference>
<evidence type="ECO:0000256" key="3">
    <source>
        <dbReference type="SAM" id="MobiDB-lite"/>
    </source>
</evidence>
<dbReference type="PANTHER" id="PTHR48103:SF2">
    <property type="entry name" value="MIDASIN"/>
    <property type="match status" value="1"/>
</dbReference>
<dbReference type="Pfam" id="PF00004">
    <property type="entry name" value="AAA"/>
    <property type="match status" value="1"/>
</dbReference>
<dbReference type="SUPFAM" id="SSF52540">
    <property type="entry name" value="P-loop containing nucleoside triphosphate hydrolases"/>
    <property type="match status" value="1"/>
</dbReference>
<name>A0A699ZLL9_HAELA</name>
<dbReference type="GO" id="GO:0000027">
    <property type="term" value="P:ribosomal large subunit assembly"/>
    <property type="evidence" value="ECO:0007669"/>
    <property type="project" value="TreeGrafter"/>
</dbReference>
<dbReference type="InterPro" id="IPR027417">
    <property type="entry name" value="P-loop_NTPase"/>
</dbReference>
<reference evidence="5 6" key="1">
    <citation type="submission" date="2020-02" db="EMBL/GenBank/DDBJ databases">
        <title>Draft genome sequence of Haematococcus lacustris strain NIES-144.</title>
        <authorList>
            <person name="Morimoto D."/>
            <person name="Nakagawa S."/>
            <person name="Yoshida T."/>
            <person name="Sawayama S."/>
        </authorList>
    </citation>
    <scope>NUCLEOTIDE SEQUENCE [LARGE SCALE GENOMIC DNA]</scope>
    <source>
        <strain evidence="5 6">NIES-144</strain>
    </source>
</reference>
<evidence type="ECO:0000313" key="6">
    <source>
        <dbReference type="Proteomes" id="UP000485058"/>
    </source>
</evidence>
<dbReference type="GO" id="GO:0030687">
    <property type="term" value="C:preribosome, large subunit precursor"/>
    <property type="evidence" value="ECO:0007669"/>
    <property type="project" value="TreeGrafter"/>
</dbReference>
<protein>
    <recommendedName>
        <fullName evidence="4">ATPase AAA-type core domain-containing protein</fullName>
    </recommendedName>
</protein>
<feature type="region of interest" description="Disordered" evidence="3">
    <location>
        <begin position="1"/>
        <end position="44"/>
    </location>
</feature>
<evidence type="ECO:0000256" key="2">
    <source>
        <dbReference type="ARBA" id="ARBA00022840"/>
    </source>
</evidence>
<gene>
    <name evidence="5" type="ORF">HaLaN_16384</name>
</gene>
<evidence type="ECO:0000256" key="1">
    <source>
        <dbReference type="ARBA" id="ARBA00022741"/>
    </source>
</evidence>
<dbReference type="GO" id="GO:0005634">
    <property type="term" value="C:nucleus"/>
    <property type="evidence" value="ECO:0007669"/>
    <property type="project" value="TreeGrafter"/>
</dbReference>
<comment type="caution">
    <text evidence="5">The sequence shown here is derived from an EMBL/GenBank/DDBJ whole genome shotgun (WGS) entry which is preliminary data.</text>
</comment>
<keyword evidence="6" id="KW-1185">Reference proteome</keyword>